<evidence type="ECO:0000256" key="1">
    <source>
        <dbReference type="ARBA" id="ARBA00005915"/>
    </source>
</evidence>
<gene>
    <name evidence="7" type="ORF">FJQ98_15955</name>
</gene>
<dbReference type="Pfam" id="PF01368">
    <property type="entry name" value="DHH"/>
    <property type="match status" value="1"/>
</dbReference>
<proteinExistence type="inferred from homology"/>
<organism evidence="7 8">
    <name type="scientific">Lysinibacillus agricola</name>
    <dbReference type="NCBI Taxonomy" id="2590012"/>
    <lineage>
        <taxon>Bacteria</taxon>
        <taxon>Bacillati</taxon>
        <taxon>Bacillota</taxon>
        <taxon>Bacilli</taxon>
        <taxon>Bacillales</taxon>
        <taxon>Bacillaceae</taxon>
        <taxon>Lysinibacillus</taxon>
    </lineage>
</organism>
<dbReference type="Gene3D" id="3.10.310.30">
    <property type="match status" value="1"/>
</dbReference>
<dbReference type="Proteomes" id="UP000596049">
    <property type="component" value="Chromosome"/>
</dbReference>
<dbReference type="InterPro" id="IPR051673">
    <property type="entry name" value="SSDNA_exonuclease_RecJ"/>
</dbReference>
<protein>
    <submittedName>
        <fullName evidence="7">DHH family phosphoesterase</fullName>
    </submittedName>
</protein>
<evidence type="ECO:0000259" key="5">
    <source>
        <dbReference type="Pfam" id="PF01368"/>
    </source>
</evidence>
<dbReference type="InterPro" id="IPR001667">
    <property type="entry name" value="DDH_dom"/>
</dbReference>
<feature type="domain" description="RecJ OB" evidence="6">
    <location>
        <begin position="446"/>
        <end position="552"/>
    </location>
</feature>
<accession>A0ABX7AM19</accession>
<evidence type="ECO:0000313" key="8">
    <source>
        <dbReference type="Proteomes" id="UP000596049"/>
    </source>
</evidence>
<dbReference type="Pfam" id="PF17768">
    <property type="entry name" value="RecJ_OB"/>
    <property type="match status" value="1"/>
</dbReference>
<keyword evidence="4" id="KW-0269">Exonuclease</keyword>
<sequence length="557" mass="63249">MFKYELIGDNDYIFDIIGTLSQNRDVSNLNDYLDLDKSVTQDWKILKNIHNVKNAIAKHIDNGSKIHIVVDSDADGYTSASILYQYLKLQNEELDIAYHIHDKKTHGIANVSDGLEIDLLLIPDASSNEEKEHKRFYDKGIDVVVIDHHEIDCEESKYAAIVNPYLNNEGNMSLSGAGMVYKVCQALDEHYDTDFADYFLDLVAVGNVADMMSLKELETRYLINEGLLNINNSFLQALITKQEYSMKSKLNPTTIGFYIAPLINAVTRIGTIEEREDMFKAFIEYKELVEYTPRGKDKSELVPFVSDFARQCVNIKSRQDRMKNKMVEAIIEKASVNDEDKVLFLKDMNIDNGSKGLIANQLASKFMKPIIIVDYNSKEGLYTGSGRSYGGFDELRDILNDSEHIEYAKGHGSAFGLGISKENIEGITTHLNDLMSKVDFSKKYKVDFLIPLKSMNSSVIEEISELSPVWGKDLSEPKIVINDFKLNDVNLEIIGSKLDTIQMQRGNITYIMFKQNEEAILNIKNAKEIEIVGTCSINKYKGIKQYQFIIDDINIIK</sequence>
<evidence type="ECO:0000256" key="2">
    <source>
        <dbReference type="ARBA" id="ARBA00022722"/>
    </source>
</evidence>
<dbReference type="Gene3D" id="3.90.1640.30">
    <property type="match status" value="1"/>
</dbReference>
<comment type="similarity">
    <text evidence="1">Belongs to the RecJ family.</text>
</comment>
<evidence type="ECO:0000256" key="3">
    <source>
        <dbReference type="ARBA" id="ARBA00022801"/>
    </source>
</evidence>
<keyword evidence="3" id="KW-0378">Hydrolase</keyword>
<dbReference type="SUPFAM" id="SSF64182">
    <property type="entry name" value="DHH phosphoesterases"/>
    <property type="match status" value="1"/>
</dbReference>
<dbReference type="InterPro" id="IPR041122">
    <property type="entry name" value="RecJ_OB"/>
</dbReference>
<dbReference type="InterPro" id="IPR038763">
    <property type="entry name" value="DHH_sf"/>
</dbReference>
<dbReference type="PANTHER" id="PTHR30255">
    <property type="entry name" value="SINGLE-STRANDED-DNA-SPECIFIC EXONUCLEASE RECJ"/>
    <property type="match status" value="1"/>
</dbReference>
<evidence type="ECO:0000313" key="7">
    <source>
        <dbReference type="EMBL" id="QQP10739.1"/>
    </source>
</evidence>
<dbReference type="RefSeq" id="WP_053595786.1">
    <property type="nucleotide sequence ID" value="NZ_CP067341.1"/>
</dbReference>
<evidence type="ECO:0000256" key="4">
    <source>
        <dbReference type="ARBA" id="ARBA00022839"/>
    </source>
</evidence>
<name>A0ABX7AM19_9BACI</name>
<dbReference type="PANTHER" id="PTHR30255:SF2">
    <property type="entry name" value="SINGLE-STRANDED-DNA-SPECIFIC EXONUCLEASE RECJ"/>
    <property type="match status" value="1"/>
</dbReference>
<keyword evidence="2" id="KW-0540">Nuclease</keyword>
<feature type="domain" description="DDH" evidence="5">
    <location>
        <begin position="65"/>
        <end position="206"/>
    </location>
</feature>
<evidence type="ECO:0000259" key="6">
    <source>
        <dbReference type="Pfam" id="PF17768"/>
    </source>
</evidence>
<dbReference type="EMBL" id="CP067341">
    <property type="protein sequence ID" value="QQP10739.1"/>
    <property type="molecule type" value="Genomic_DNA"/>
</dbReference>
<keyword evidence="8" id="KW-1185">Reference proteome</keyword>
<reference evidence="7 8" key="1">
    <citation type="submission" date="2020-01" db="EMBL/GenBank/DDBJ databases">
        <authorList>
            <person name="Liu G."/>
            <person name="Liu B."/>
        </authorList>
    </citation>
    <scope>NUCLEOTIDE SEQUENCE [LARGE SCALE GENOMIC DNA]</scope>
    <source>
        <strain evidence="7 8">FJAT-51161</strain>
    </source>
</reference>